<evidence type="ECO:0000256" key="1">
    <source>
        <dbReference type="ARBA" id="ARBA00009981"/>
    </source>
</evidence>
<comment type="caution">
    <text evidence="3">The sequence shown here is derived from an EMBL/GenBank/DDBJ whole genome shotgun (WGS) entry which is preliminary data.</text>
</comment>
<reference evidence="3" key="1">
    <citation type="submission" date="2021-08" db="EMBL/GenBank/DDBJ databases">
        <title>Comparative analyses of Brucepasteria parasyntrophica and Teretinema zuelzerae.</title>
        <authorList>
            <person name="Song Y."/>
            <person name="Brune A."/>
        </authorList>
    </citation>
    <scope>NUCLEOTIDE SEQUENCE</scope>
    <source>
        <strain evidence="3">DSM 1903</strain>
    </source>
</reference>
<dbReference type="Proteomes" id="UP001198163">
    <property type="component" value="Unassembled WGS sequence"/>
</dbReference>
<dbReference type="AlphaFoldDB" id="A0AAE3JLC7"/>
<sequence length="89" mass="10643">MLVETDRIIPITRLQKELTQTVRELSETGEAVYILKNNNMEAVMVPFSEYEYLINLEEMFEYYEINDMIKSRIQNYNANNSVAWEQIKE</sequence>
<dbReference type="RefSeq" id="WP_230758502.1">
    <property type="nucleotide sequence ID" value="NZ_JAINWA010000003.1"/>
</dbReference>
<dbReference type="Gene3D" id="3.40.1620.10">
    <property type="entry name" value="YefM-like domain"/>
    <property type="match status" value="1"/>
</dbReference>
<accession>A0AAE3JLC7</accession>
<proteinExistence type="inferred from homology"/>
<evidence type="ECO:0000313" key="3">
    <source>
        <dbReference type="EMBL" id="MCD1656095.1"/>
    </source>
</evidence>
<keyword evidence="4" id="KW-1185">Reference proteome</keyword>
<dbReference type="SUPFAM" id="SSF143120">
    <property type="entry name" value="YefM-like"/>
    <property type="match status" value="1"/>
</dbReference>
<name>A0AAE3JLC7_9SPIR</name>
<protein>
    <recommendedName>
        <fullName evidence="2">Antitoxin</fullName>
    </recommendedName>
</protein>
<comment type="function">
    <text evidence="2">Antitoxin component of a type II toxin-antitoxin (TA) system.</text>
</comment>
<dbReference type="InterPro" id="IPR036165">
    <property type="entry name" value="YefM-like_sf"/>
</dbReference>
<evidence type="ECO:0000313" key="4">
    <source>
        <dbReference type="Proteomes" id="UP001198163"/>
    </source>
</evidence>
<gene>
    <name evidence="3" type="ORF">K7J14_15450</name>
</gene>
<comment type="similarity">
    <text evidence="1 2">Belongs to the phD/YefM antitoxin family.</text>
</comment>
<dbReference type="InterPro" id="IPR006442">
    <property type="entry name" value="Antitoxin_Phd/YefM"/>
</dbReference>
<dbReference type="EMBL" id="JAINWA010000003">
    <property type="protein sequence ID" value="MCD1656095.1"/>
    <property type="molecule type" value="Genomic_DNA"/>
</dbReference>
<evidence type="ECO:0000256" key="2">
    <source>
        <dbReference type="RuleBase" id="RU362080"/>
    </source>
</evidence>
<organism evidence="3 4">
    <name type="scientific">Teretinema zuelzerae</name>
    <dbReference type="NCBI Taxonomy" id="156"/>
    <lineage>
        <taxon>Bacteria</taxon>
        <taxon>Pseudomonadati</taxon>
        <taxon>Spirochaetota</taxon>
        <taxon>Spirochaetia</taxon>
        <taxon>Spirochaetales</taxon>
        <taxon>Treponemataceae</taxon>
        <taxon>Teretinema</taxon>
    </lineage>
</organism>
<dbReference type="Pfam" id="PF02604">
    <property type="entry name" value="PhdYeFM_antitox"/>
    <property type="match status" value="1"/>
</dbReference>